<dbReference type="Proteomes" id="UP000306113">
    <property type="component" value="Unassembled WGS sequence"/>
</dbReference>
<comment type="caution">
    <text evidence="2">The sequence shown here is derived from an EMBL/GenBank/DDBJ whole genome shotgun (WGS) entry which is preliminary data.</text>
</comment>
<dbReference type="OrthoDB" id="8005167at2"/>
<dbReference type="Pfam" id="PF06568">
    <property type="entry name" value="YjiS-like"/>
    <property type="match status" value="1"/>
</dbReference>
<evidence type="ECO:0000313" key="2">
    <source>
        <dbReference type="EMBL" id="THD74999.1"/>
    </source>
</evidence>
<feature type="domain" description="YjiS-like" evidence="1">
    <location>
        <begin position="34"/>
        <end position="64"/>
    </location>
</feature>
<dbReference type="RefSeq" id="WP_136338855.1">
    <property type="nucleotide sequence ID" value="NZ_SSMD01000003.1"/>
</dbReference>
<evidence type="ECO:0000259" key="1">
    <source>
        <dbReference type="Pfam" id="PF06568"/>
    </source>
</evidence>
<accession>A0A4S3MAW2</accession>
<name>A0A4S3MAW2_9RHOB</name>
<organism evidence="2 3">
    <name type="scientific">Thalassobius vesicularis</name>
    <dbReference type="NCBI Taxonomy" id="1294297"/>
    <lineage>
        <taxon>Bacteria</taxon>
        <taxon>Pseudomonadati</taxon>
        <taxon>Pseudomonadota</taxon>
        <taxon>Alphaproteobacteria</taxon>
        <taxon>Rhodobacterales</taxon>
        <taxon>Roseobacteraceae</taxon>
        <taxon>Thalassovita</taxon>
    </lineage>
</organism>
<gene>
    <name evidence="2" type="ORF">E7681_08590</name>
</gene>
<reference evidence="2 3" key="1">
    <citation type="submission" date="2019-04" db="EMBL/GenBank/DDBJ databases">
        <title>Draft genome sequence of Youngimonas vesicularis.</title>
        <authorList>
            <person name="Hameed A."/>
        </authorList>
    </citation>
    <scope>NUCLEOTIDE SEQUENCE [LARGE SCALE GENOMIC DNA]</scope>
    <source>
        <strain evidence="2 3">CC-AMW-E</strain>
    </source>
</reference>
<evidence type="ECO:0000313" key="3">
    <source>
        <dbReference type="Proteomes" id="UP000306113"/>
    </source>
</evidence>
<keyword evidence="3" id="KW-1185">Reference proteome</keyword>
<dbReference type="AlphaFoldDB" id="A0A4S3MAW2"/>
<sequence>MSQGSALTAAHVISYDLGQTAPVAARWAMAFAVTLTKWDSRYRTRKALARLNDAQLADIGLERDVAYTEARRPFWRA</sequence>
<dbReference type="InterPro" id="IPR009506">
    <property type="entry name" value="YjiS-like"/>
</dbReference>
<protein>
    <submittedName>
        <fullName evidence="2">DUF1127 domain-containing protein</fullName>
    </submittedName>
</protein>
<dbReference type="EMBL" id="SSMD01000003">
    <property type="protein sequence ID" value="THD74999.1"/>
    <property type="molecule type" value="Genomic_DNA"/>
</dbReference>
<proteinExistence type="predicted"/>